<feature type="transmembrane region" description="Helical" evidence="2">
    <location>
        <begin position="12"/>
        <end position="31"/>
    </location>
</feature>
<evidence type="ECO:0000256" key="2">
    <source>
        <dbReference type="SAM" id="Phobius"/>
    </source>
</evidence>
<feature type="transmembrane region" description="Helical" evidence="2">
    <location>
        <begin position="531"/>
        <end position="549"/>
    </location>
</feature>
<feature type="transmembrane region" description="Helical" evidence="2">
    <location>
        <begin position="462"/>
        <end position="485"/>
    </location>
</feature>
<dbReference type="Pfam" id="PF00873">
    <property type="entry name" value="ACR_tran"/>
    <property type="match status" value="2"/>
</dbReference>
<feature type="transmembrane region" description="Helical" evidence="2">
    <location>
        <begin position="911"/>
        <end position="931"/>
    </location>
</feature>
<dbReference type="Gene3D" id="3.30.70.1430">
    <property type="entry name" value="Multidrug efflux transporter AcrB pore domain"/>
    <property type="match status" value="2"/>
</dbReference>
<dbReference type="InterPro" id="IPR001036">
    <property type="entry name" value="Acrflvin-R"/>
</dbReference>
<keyword evidence="4" id="KW-1185">Reference proteome</keyword>
<proteinExistence type="predicted"/>
<feature type="compositionally biased region" description="Low complexity" evidence="1">
    <location>
        <begin position="1104"/>
        <end position="1117"/>
    </location>
</feature>
<evidence type="ECO:0000313" key="4">
    <source>
        <dbReference type="Proteomes" id="UP000298097"/>
    </source>
</evidence>
<dbReference type="AlphaFoldDB" id="A0A4V3JFV0"/>
<dbReference type="Gene3D" id="1.20.1640.10">
    <property type="entry name" value="Multidrug efflux transporter AcrB transmembrane domain"/>
    <property type="match status" value="2"/>
</dbReference>
<feature type="transmembrane region" description="Helical" evidence="2">
    <location>
        <begin position="392"/>
        <end position="414"/>
    </location>
</feature>
<dbReference type="PANTHER" id="PTHR32063">
    <property type="match status" value="1"/>
</dbReference>
<reference evidence="3" key="1">
    <citation type="journal article" date="2019" name="PLoS Negl. Trop. Dis.">
        <title>Revisiting the worldwide diversity of Leptospira species in the environment.</title>
        <authorList>
            <person name="Vincent A.T."/>
            <person name="Schiettekatte O."/>
            <person name="Bourhy P."/>
            <person name="Veyrier F.J."/>
            <person name="Picardeau M."/>
        </authorList>
    </citation>
    <scope>NUCLEOTIDE SEQUENCE [LARGE SCALE GENOMIC DNA]</scope>
    <source>
        <strain evidence="3">201800301</strain>
    </source>
</reference>
<keyword evidence="2" id="KW-0812">Transmembrane</keyword>
<comment type="caution">
    <text evidence="3">The sequence shown here is derived from an EMBL/GenBank/DDBJ whole genome shotgun (WGS) entry which is preliminary data.</text>
</comment>
<feature type="transmembrane region" description="Helical" evidence="2">
    <location>
        <begin position="361"/>
        <end position="380"/>
    </location>
</feature>
<sequence length="1125" mass="124942">MKSIIEYFLSKSIFVNLLTVLIILAGSFLAVKMNREAFPNINFDIVSISTLYLGASPQEVEKLVTNPLEKAIKEVDGIKEYRSASIEGRSGIVITLDPDTKDTQKVVDDIKSAIDRVEDLPEEVEDPIVTEITTARTPVIEVSITLKEDDGSVEAEKKLRAQAKIVEQALLDISGVAKVSRRGWRETEMQVDILPNRLFGFYLTGQDVIGALRNRNVNVPGGNITGLDKEIILRTIGEFDTPEEISKVHVRGNEIGNAIRIQDVARVTEGLREADYIENVNGTKTVALTVLKRRSADAIKVVDNVKSAVEKFRQNSPEFQYAFVNDLSKYIRRRLNVLISNAAFGMILVTGSLFFFLGWRVALMTALGIPVSFGATFFIMDQFGLTLNLISMFGLVLVVGILVDDAIIICENVYRYIEEGLPPYEATLKGTLEVVSPVTATVTTTIAAFAPLLFMPGIFGKFVFSIPLVVIIALCASLAEAFFILPNHLYDINKGGVKAGEIKEESGWFSKFRNTKYVPALRFALNNPWKMTIGIVSLLIASFIIQVLFSKFKLFPGSVDQFYVKVTAKTGASLNETYRYLEVIEKEIAKVPQEDLENYATRVGIIQANPNDPFTKRGKHYGMVMAYLTAEENRKKCHKTDDIIQKLRRKTLWLLNETSRKIEEEKIQKEAAETKNPCDIPEPVVIPEEFESLRGKLTTLEYEKVSGGPPVGKPVAIEIRGDNYDTLLKIASEYKGVLQRVYGVTDIADDFNEGKDEVRIRVSESLASTAGVSVFRVAQAINTAFQGTVATKIKRTDEEVEVKVRFPESYRKSVDSLNHVYVSNSIGKMIPVSRLVTMQRLPGVSNINHLDGKRLITVSANLAGGKQANSSQANAFAKRIADEEKIIDKYPGYIVRFGGENKDTEESMGSLGFLFLMALLIMYIIIASQFGSLMQPLVIGSAIPFSFIGVILAFVSHGESFGFLAMLGIVGLAGVVVNDSIVLVDFANTLRRENPNKNIKEILIDTGNLRLRAVTLTTVTTVLGLLPTAYGIGGYDPFLVPMALAFGWGLAFASIITLLMVPVFYLHLYNFQNWFSLKIEQFQAWLDRVFNNKKRSHRGTVYFPSSEFSSEPEQVSSNNKGKKKK</sequence>
<accession>A0A4V3JFV0</accession>
<feature type="region of interest" description="Disordered" evidence="1">
    <location>
        <begin position="1104"/>
        <end position="1125"/>
    </location>
</feature>
<dbReference type="RefSeq" id="WP_135775122.1">
    <property type="nucleotide sequence ID" value="NZ_RQEY01000018.1"/>
</dbReference>
<keyword evidence="2" id="KW-1133">Transmembrane helix</keyword>
<organism evidence="3 4">
    <name type="scientific">Leptospira andrefontaineae</name>
    <dbReference type="NCBI Taxonomy" id="2484976"/>
    <lineage>
        <taxon>Bacteria</taxon>
        <taxon>Pseudomonadati</taxon>
        <taxon>Spirochaetota</taxon>
        <taxon>Spirochaetia</taxon>
        <taxon>Leptospirales</taxon>
        <taxon>Leptospiraceae</taxon>
        <taxon>Leptospira</taxon>
    </lineage>
</organism>
<dbReference type="SUPFAM" id="SSF82866">
    <property type="entry name" value="Multidrug efflux transporter AcrB transmembrane domain"/>
    <property type="match status" value="2"/>
</dbReference>
<keyword evidence="2" id="KW-0472">Membrane</keyword>
<feature type="transmembrane region" description="Helical" evidence="2">
    <location>
        <begin position="937"/>
        <end position="955"/>
    </location>
</feature>
<dbReference type="PANTHER" id="PTHR32063:SF33">
    <property type="entry name" value="RND SUPERFAMILY EFFLUX PUMP PERMEASE COMPONENT"/>
    <property type="match status" value="1"/>
</dbReference>
<protein>
    <submittedName>
        <fullName evidence="3">Efflux RND transporter permease subunit</fullName>
    </submittedName>
</protein>
<dbReference type="SUPFAM" id="SSF82693">
    <property type="entry name" value="Multidrug efflux transporter AcrB pore domain, PN1, PN2, PC1 and PC2 subdomains"/>
    <property type="match status" value="2"/>
</dbReference>
<evidence type="ECO:0000256" key="1">
    <source>
        <dbReference type="SAM" id="MobiDB-lite"/>
    </source>
</evidence>
<dbReference type="Gene3D" id="3.30.2090.10">
    <property type="entry name" value="Multidrug efflux transporter AcrB TolC docking domain, DN and DC subdomains"/>
    <property type="match status" value="2"/>
</dbReference>
<feature type="transmembrane region" description="Helical" evidence="2">
    <location>
        <begin position="1045"/>
        <end position="1068"/>
    </location>
</feature>
<dbReference type="GO" id="GO:0005886">
    <property type="term" value="C:plasma membrane"/>
    <property type="evidence" value="ECO:0007669"/>
    <property type="project" value="TreeGrafter"/>
</dbReference>
<dbReference type="OrthoDB" id="5287122at2"/>
<gene>
    <name evidence="3" type="ORF">EHO65_13515</name>
</gene>
<name>A0A4V3JFV0_9LEPT</name>
<dbReference type="PRINTS" id="PR00702">
    <property type="entry name" value="ACRIFLAVINRP"/>
</dbReference>
<feature type="transmembrane region" description="Helical" evidence="2">
    <location>
        <begin position="434"/>
        <end position="455"/>
    </location>
</feature>
<dbReference type="InterPro" id="IPR027463">
    <property type="entry name" value="AcrB_DN_DC_subdom"/>
</dbReference>
<dbReference type="SUPFAM" id="SSF82714">
    <property type="entry name" value="Multidrug efflux transporter AcrB TolC docking domain, DN and DC subdomains"/>
    <property type="match status" value="2"/>
</dbReference>
<dbReference type="Proteomes" id="UP000298097">
    <property type="component" value="Unassembled WGS sequence"/>
</dbReference>
<dbReference type="EMBL" id="RQEY01000018">
    <property type="protein sequence ID" value="TGK39050.1"/>
    <property type="molecule type" value="Genomic_DNA"/>
</dbReference>
<feature type="transmembrane region" description="Helical" evidence="2">
    <location>
        <begin position="335"/>
        <end position="355"/>
    </location>
</feature>
<evidence type="ECO:0000313" key="3">
    <source>
        <dbReference type="EMBL" id="TGK39050.1"/>
    </source>
</evidence>
<dbReference type="GO" id="GO:0042910">
    <property type="term" value="F:xenobiotic transmembrane transporter activity"/>
    <property type="evidence" value="ECO:0007669"/>
    <property type="project" value="TreeGrafter"/>
</dbReference>
<feature type="transmembrane region" description="Helical" evidence="2">
    <location>
        <begin position="962"/>
        <end position="984"/>
    </location>
</feature>